<comment type="caution">
    <text evidence="5">The sequence shown here is derived from an EMBL/GenBank/DDBJ whole genome shotgun (WGS) entry which is preliminary data.</text>
</comment>
<dbReference type="Pfam" id="PF07719">
    <property type="entry name" value="TPR_2"/>
    <property type="match status" value="1"/>
</dbReference>
<gene>
    <name evidence="5" type="ORF">D3H35_19570</name>
</gene>
<evidence type="ECO:0000256" key="1">
    <source>
        <dbReference type="ARBA" id="ARBA00022737"/>
    </source>
</evidence>
<dbReference type="PANTHER" id="PTHR43630:SF2">
    <property type="entry name" value="GLYCOSYLTRANSFERASE"/>
    <property type="match status" value="1"/>
</dbReference>
<dbReference type="EMBL" id="QXJM01000039">
    <property type="protein sequence ID" value="RIE03205.1"/>
    <property type="molecule type" value="Genomic_DNA"/>
</dbReference>
<evidence type="ECO:0000313" key="6">
    <source>
        <dbReference type="Proteomes" id="UP000266340"/>
    </source>
</evidence>
<dbReference type="InterPro" id="IPR011990">
    <property type="entry name" value="TPR-like_helical_dom_sf"/>
</dbReference>
<dbReference type="AlphaFoldDB" id="A0A398CLA9"/>
<dbReference type="CDD" id="cd02511">
    <property type="entry name" value="Beta4Glucosyltransferase"/>
    <property type="match status" value="1"/>
</dbReference>
<feature type="domain" description="Glycosyltransferase 2-like" evidence="4">
    <location>
        <begin position="1"/>
        <end position="112"/>
    </location>
</feature>
<evidence type="ECO:0000313" key="5">
    <source>
        <dbReference type="EMBL" id="RIE03205.1"/>
    </source>
</evidence>
<name>A0A398CLA9_9BACL</name>
<feature type="repeat" description="TPR" evidence="3">
    <location>
        <begin position="314"/>
        <end position="347"/>
    </location>
</feature>
<proteinExistence type="predicted"/>
<keyword evidence="1" id="KW-0677">Repeat</keyword>
<protein>
    <submittedName>
        <fullName evidence="5">Glycosyltransferase</fullName>
    </submittedName>
</protein>
<dbReference type="PROSITE" id="PS50005">
    <property type="entry name" value="TPR"/>
    <property type="match status" value="2"/>
</dbReference>
<dbReference type="Pfam" id="PF00535">
    <property type="entry name" value="Glycos_transf_2"/>
    <property type="match status" value="1"/>
</dbReference>
<dbReference type="SUPFAM" id="SSF48452">
    <property type="entry name" value="TPR-like"/>
    <property type="match status" value="1"/>
</dbReference>
<evidence type="ECO:0000256" key="3">
    <source>
        <dbReference type="PROSITE-ProRule" id="PRU00339"/>
    </source>
</evidence>
<dbReference type="OrthoDB" id="9815923at2"/>
<dbReference type="PANTHER" id="PTHR43630">
    <property type="entry name" value="POLY-BETA-1,6-N-ACETYL-D-GLUCOSAMINE SYNTHASE"/>
    <property type="match status" value="1"/>
</dbReference>
<feature type="repeat" description="TPR" evidence="3">
    <location>
        <begin position="269"/>
        <end position="302"/>
    </location>
</feature>
<reference evidence="5 6" key="1">
    <citation type="submission" date="2018-09" db="EMBL/GenBank/DDBJ databases">
        <title>Cohnella cavernae sp. nov., isolated from a karst cave.</title>
        <authorList>
            <person name="Zhu H."/>
        </authorList>
    </citation>
    <scope>NUCLEOTIDE SEQUENCE [LARGE SCALE GENOMIC DNA]</scope>
    <source>
        <strain evidence="5 6">K2E09-144</strain>
    </source>
</reference>
<evidence type="ECO:0000256" key="2">
    <source>
        <dbReference type="ARBA" id="ARBA00022803"/>
    </source>
</evidence>
<dbReference type="Gene3D" id="1.25.40.10">
    <property type="entry name" value="Tetratricopeptide repeat domain"/>
    <property type="match status" value="1"/>
</dbReference>
<keyword evidence="2 3" id="KW-0802">TPR repeat</keyword>
<dbReference type="Gene3D" id="3.90.550.10">
    <property type="entry name" value="Spore Coat Polysaccharide Biosynthesis Protein SpsA, Chain A"/>
    <property type="match status" value="1"/>
</dbReference>
<dbReference type="SMART" id="SM00028">
    <property type="entry name" value="TPR"/>
    <property type="match status" value="2"/>
</dbReference>
<keyword evidence="6" id="KW-1185">Reference proteome</keyword>
<dbReference type="InterPro" id="IPR019734">
    <property type="entry name" value="TPR_rpt"/>
</dbReference>
<dbReference type="Proteomes" id="UP000266340">
    <property type="component" value="Unassembled WGS sequence"/>
</dbReference>
<keyword evidence="5" id="KW-0808">Transferase</keyword>
<evidence type="ECO:0000259" key="4">
    <source>
        <dbReference type="Pfam" id="PF00535"/>
    </source>
</evidence>
<accession>A0A398CLA9</accession>
<dbReference type="InterPro" id="IPR013105">
    <property type="entry name" value="TPR_2"/>
</dbReference>
<sequence>MIVRDEEKWIGRCLASVKDAVDEMIVVDTGSTDRTADICRSFGASVHPFPWNGSFADARNESLKHATGDWILWLDADEEADALSAARLRDVLEWQEDSLGFVQLVNYYGASPPESNRSFLLAHHRLFRNGIGFRFGNTIHEQLNVVEVLGDVPRMCLLPVSVYHYGYMDAVTADKNKFDRNLALLLKEKEQPDCSPWVDYHIASEYYRIADYRQSFEYVNKSIVQFLNRSQMPPSLLYKLKYSVLFALNSHEGAWPGIESAIKLYPDYVDLHFYKGVILFRKEKYSEALEAFKQCLELGESNLRHLTLKGLGSFQAWYYIGRCLEKSSDISNALQAYRETRALDPAHKEAAEALAAIEDAAT</sequence>
<dbReference type="GO" id="GO:0016740">
    <property type="term" value="F:transferase activity"/>
    <property type="evidence" value="ECO:0007669"/>
    <property type="project" value="UniProtKB-KW"/>
</dbReference>
<dbReference type="SUPFAM" id="SSF53448">
    <property type="entry name" value="Nucleotide-diphospho-sugar transferases"/>
    <property type="match status" value="1"/>
</dbReference>
<dbReference type="InterPro" id="IPR001173">
    <property type="entry name" value="Glyco_trans_2-like"/>
</dbReference>
<dbReference type="InterPro" id="IPR029044">
    <property type="entry name" value="Nucleotide-diphossugar_trans"/>
</dbReference>
<organism evidence="5 6">
    <name type="scientific">Cohnella faecalis</name>
    <dbReference type="NCBI Taxonomy" id="2315694"/>
    <lineage>
        <taxon>Bacteria</taxon>
        <taxon>Bacillati</taxon>
        <taxon>Bacillota</taxon>
        <taxon>Bacilli</taxon>
        <taxon>Bacillales</taxon>
        <taxon>Paenibacillaceae</taxon>
        <taxon>Cohnella</taxon>
    </lineage>
</organism>